<feature type="transmembrane region" description="Helical" evidence="1">
    <location>
        <begin position="49"/>
        <end position="67"/>
    </location>
</feature>
<comment type="caution">
    <text evidence="2">The sequence shown here is derived from an EMBL/GenBank/DDBJ whole genome shotgun (WGS) entry which is preliminary data.</text>
</comment>
<feature type="transmembrane region" description="Helical" evidence="1">
    <location>
        <begin position="232"/>
        <end position="250"/>
    </location>
</feature>
<evidence type="ECO:0000256" key="1">
    <source>
        <dbReference type="SAM" id="Phobius"/>
    </source>
</evidence>
<accession>A0A7C9FR11</accession>
<keyword evidence="1" id="KW-0812">Transmembrane</keyword>
<organism evidence="2 3">
    <name type="scientific">Salmonirosea aquatica</name>
    <dbReference type="NCBI Taxonomy" id="2654236"/>
    <lineage>
        <taxon>Bacteria</taxon>
        <taxon>Pseudomonadati</taxon>
        <taxon>Bacteroidota</taxon>
        <taxon>Cytophagia</taxon>
        <taxon>Cytophagales</taxon>
        <taxon>Spirosomataceae</taxon>
        <taxon>Salmonirosea</taxon>
    </lineage>
</organism>
<evidence type="ECO:0000313" key="2">
    <source>
        <dbReference type="EMBL" id="MPR32692.1"/>
    </source>
</evidence>
<sequence length="262" mass="29325">MNLFSALRERNPILYYAGLANLVGAFLMVLFMLVDDTQILGINRWIKPFKFFVSVTIYLFTFGWLAGDLPKSRFVRIFSIQIVVAMVVEITAIVIQAARGVKSHFNMESQEGGMVYSIMGLFILYNTLWTVLFTIRYFRADLRNLPGPYVLGARLGLFLFLLGSALGGYMSAQRGHTVGAPDGGPGLPLLNWSTRFGDLRIAHFFGLHGLQVLMLLGLFLATRRLTTRQKNAAVLVVFGSILIFVLWSYLEAMQGVPLISQE</sequence>
<feature type="transmembrane region" description="Helical" evidence="1">
    <location>
        <begin position="115"/>
        <end position="138"/>
    </location>
</feature>
<dbReference type="Proteomes" id="UP000479293">
    <property type="component" value="Unassembled WGS sequence"/>
</dbReference>
<dbReference type="EMBL" id="WHLY01000002">
    <property type="protein sequence ID" value="MPR32692.1"/>
    <property type="molecule type" value="Genomic_DNA"/>
</dbReference>
<evidence type="ECO:0000313" key="3">
    <source>
        <dbReference type="Proteomes" id="UP000479293"/>
    </source>
</evidence>
<keyword evidence="1" id="KW-1133">Transmembrane helix</keyword>
<feature type="transmembrane region" description="Helical" evidence="1">
    <location>
        <begin position="12"/>
        <end position="34"/>
    </location>
</feature>
<dbReference type="AlphaFoldDB" id="A0A7C9FR11"/>
<name>A0A7C9FR11_9BACT</name>
<dbReference type="RefSeq" id="WP_152757351.1">
    <property type="nucleotide sequence ID" value="NZ_WHLY01000002.1"/>
</dbReference>
<gene>
    <name evidence="2" type="ORF">GBK04_04825</name>
</gene>
<keyword evidence="1" id="KW-0472">Membrane</keyword>
<feature type="transmembrane region" description="Helical" evidence="1">
    <location>
        <begin position="150"/>
        <end position="172"/>
    </location>
</feature>
<protein>
    <submittedName>
        <fullName evidence="2">Uncharacterized protein</fullName>
    </submittedName>
</protein>
<feature type="transmembrane region" description="Helical" evidence="1">
    <location>
        <begin position="201"/>
        <end position="220"/>
    </location>
</feature>
<proteinExistence type="predicted"/>
<feature type="transmembrane region" description="Helical" evidence="1">
    <location>
        <begin position="74"/>
        <end position="95"/>
    </location>
</feature>
<reference evidence="2 3" key="1">
    <citation type="submission" date="2019-10" db="EMBL/GenBank/DDBJ databases">
        <title>Draft Genome Sequence of Cytophagaceae sp. SJW1-29.</title>
        <authorList>
            <person name="Choi A."/>
        </authorList>
    </citation>
    <scope>NUCLEOTIDE SEQUENCE [LARGE SCALE GENOMIC DNA]</scope>
    <source>
        <strain evidence="2 3">SJW1-29</strain>
    </source>
</reference>
<keyword evidence="3" id="KW-1185">Reference proteome</keyword>